<keyword evidence="1" id="KW-0346">Stress response</keyword>
<name>A0ABC8TXJ2_9AQUA</name>
<dbReference type="SUPFAM" id="SSF49764">
    <property type="entry name" value="HSP20-like chaperones"/>
    <property type="match status" value="1"/>
</dbReference>
<dbReference type="EMBL" id="CAUOFW020006292">
    <property type="protein sequence ID" value="CAK9174186.1"/>
    <property type="molecule type" value="Genomic_DNA"/>
</dbReference>
<dbReference type="Gene3D" id="2.60.40.790">
    <property type="match status" value="1"/>
</dbReference>
<dbReference type="PANTHER" id="PTHR11527">
    <property type="entry name" value="HEAT-SHOCK PROTEIN 20 FAMILY MEMBER"/>
    <property type="match status" value="1"/>
</dbReference>
<comment type="similarity">
    <text evidence="2 3">Belongs to the small heat shock protein (HSP20) family.</text>
</comment>
<evidence type="ECO:0000313" key="6">
    <source>
        <dbReference type="Proteomes" id="UP001642360"/>
    </source>
</evidence>
<sequence>MHGVGRGEVKVQVEDGNILQISGERIKEVVDTNDKWHRVDRQRGSFVRRFRLPENAKVDDIKCRLENEVLTVEVPKTETQEAPRDVRYIGIA</sequence>
<feature type="domain" description="SHSP" evidence="4">
    <location>
        <begin position="1"/>
        <end position="92"/>
    </location>
</feature>
<dbReference type="InterPro" id="IPR031107">
    <property type="entry name" value="Small_HSP"/>
</dbReference>
<evidence type="ECO:0000259" key="4">
    <source>
        <dbReference type="PROSITE" id="PS01031"/>
    </source>
</evidence>
<reference evidence="5 6" key="1">
    <citation type="submission" date="2024-02" db="EMBL/GenBank/DDBJ databases">
        <authorList>
            <person name="Vignale AGUSTIN F."/>
            <person name="Sosa J E."/>
            <person name="Modenutti C."/>
        </authorList>
    </citation>
    <scope>NUCLEOTIDE SEQUENCE [LARGE SCALE GENOMIC DNA]</scope>
</reference>
<gene>
    <name evidence="5" type="ORF">ILEXP_LOCUS43914</name>
</gene>
<accession>A0ABC8TXJ2</accession>
<dbReference type="InterPro" id="IPR008978">
    <property type="entry name" value="HSP20-like_chaperone"/>
</dbReference>
<dbReference type="PROSITE" id="PS01031">
    <property type="entry name" value="SHSP"/>
    <property type="match status" value="1"/>
</dbReference>
<proteinExistence type="inferred from homology"/>
<keyword evidence="6" id="KW-1185">Reference proteome</keyword>
<organism evidence="5 6">
    <name type="scientific">Ilex paraguariensis</name>
    <name type="common">yerba mate</name>
    <dbReference type="NCBI Taxonomy" id="185542"/>
    <lineage>
        <taxon>Eukaryota</taxon>
        <taxon>Viridiplantae</taxon>
        <taxon>Streptophyta</taxon>
        <taxon>Embryophyta</taxon>
        <taxon>Tracheophyta</taxon>
        <taxon>Spermatophyta</taxon>
        <taxon>Magnoliopsida</taxon>
        <taxon>eudicotyledons</taxon>
        <taxon>Gunneridae</taxon>
        <taxon>Pentapetalae</taxon>
        <taxon>asterids</taxon>
        <taxon>campanulids</taxon>
        <taxon>Aquifoliales</taxon>
        <taxon>Aquifoliaceae</taxon>
        <taxon>Ilex</taxon>
    </lineage>
</organism>
<evidence type="ECO:0000256" key="1">
    <source>
        <dbReference type="ARBA" id="ARBA00023016"/>
    </source>
</evidence>
<evidence type="ECO:0000256" key="3">
    <source>
        <dbReference type="RuleBase" id="RU003616"/>
    </source>
</evidence>
<evidence type="ECO:0000313" key="5">
    <source>
        <dbReference type="EMBL" id="CAK9174186.1"/>
    </source>
</evidence>
<dbReference type="AlphaFoldDB" id="A0ABC8TXJ2"/>
<evidence type="ECO:0000256" key="2">
    <source>
        <dbReference type="PROSITE-ProRule" id="PRU00285"/>
    </source>
</evidence>
<dbReference type="Proteomes" id="UP001642360">
    <property type="component" value="Unassembled WGS sequence"/>
</dbReference>
<dbReference type="Pfam" id="PF00011">
    <property type="entry name" value="HSP20"/>
    <property type="match status" value="1"/>
</dbReference>
<protein>
    <recommendedName>
        <fullName evidence="4">SHSP domain-containing protein</fullName>
    </recommendedName>
</protein>
<dbReference type="InterPro" id="IPR002068">
    <property type="entry name" value="A-crystallin/Hsp20_dom"/>
</dbReference>
<comment type="caution">
    <text evidence="5">The sequence shown here is derived from an EMBL/GenBank/DDBJ whole genome shotgun (WGS) entry which is preliminary data.</text>
</comment>